<accession>A0AAD2WY87</accession>
<dbReference type="Proteomes" id="UP000015176">
    <property type="component" value="Unassembled WGS sequence"/>
</dbReference>
<sequence length="39" mass="3973">MVKGLGCSTLYLIISLTALVLLVIAGVSLSLILASLQGK</sequence>
<reference evidence="2 3" key="1">
    <citation type="submission" date="2012-07" db="EMBL/GenBank/DDBJ databases">
        <authorList>
            <person name="Moroni P."/>
            <person name="Richards V.P."/>
            <person name="Durkin S.A.S."/>
            <person name="Kim M."/>
            <person name="Pavinski Bitar P.D."/>
            <person name="Stanhope M.J."/>
            <person name="Town C.D."/>
            <person name="Zadoks R.N."/>
            <person name="Venter J.C."/>
        </authorList>
    </citation>
    <scope>NUCLEOTIDE SEQUENCE [LARGE SCALE GENOMIC DNA]</scope>
    <source>
        <strain evidence="2 3">MRI Z1-216</strain>
    </source>
</reference>
<protein>
    <submittedName>
        <fullName evidence="2">Uncharacterized protein</fullName>
    </submittedName>
</protein>
<evidence type="ECO:0000313" key="3">
    <source>
        <dbReference type="Proteomes" id="UP000015176"/>
    </source>
</evidence>
<gene>
    <name evidence="2" type="ORF">SAG0164_11585</name>
</gene>
<dbReference type="EMBL" id="ALSF01000014">
    <property type="protein sequence ID" value="EPU42837.1"/>
    <property type="molecule type" value="Genomic_DNA"/>
</dbReference>
<feature type="transmembrane region" description="Helical" evidence="1">
    <location>
        <begin position="12"/>
        <end position="36"/>
    </location>
</feature>
<organism evidence="2 3">
    <name type="scientific">Streptococcus agalactiae MRI Z1-216</name>
    <dbReference type="NCBI Taxonomy" id="1154879"/>
    <lineage>
        <taxon>Bacteria</taxon>
        <taxon>Bacillati</taxon>
        <taxon>Bacillota</taxon>
        <taxon>Bacilli</taxon>
        <taxon>Lactobacillales</taxon>
        <taxon>Streptococcaceae</taxon>
        <taxon>Streptococcus</taxon>
    </lineage>
</organism>
<evidence type="ECO:0000256" key="1">
    <source>
        <dbReference type="SAM" id="Phobius"/>
    </source>
</evidence>
<keyword evidence="1" id="KW-0812">Transmembrane</keyword>
<keyword evidence="1" id="KW-1133">Transmembrane helix</keyword>
<comment type="caution">
    <text evidence="2">The sequence shown here is derived from an EMBL/GenBank/DDBJ whole genome shotgun (WGS) entry which is preliminary data.</text>
</comment>
<name>A0AAD2WY87_STRAG</name>
<keyword evidence="1" id="KW-0472">Membrane</keyword>
<proteinExistence type="predicted"/>
<dbReference type="AlphaFoldDB" id="A0AAD2WY87"/>
<evidence type="ECO:0000313" key="2">
    <source>
        <dbReference type="EMBL" id="EPU42837.1"/>
    </source>
</evidence>